<proteinExistence type="predicted"/>
<reference evidence="1 2" key="1">
    <citation type="submission" date="2015-04" db="EMBL/GenBank/DDBJ databases">
        <authorList>
            <person name="Schouten J.T."/>
            <person name="Crockett J.T."/>
            <person name="Hodson T.S."/>
            <person name="Hyde J.R."/>
            <person name="Smith T.A."/>
            <person name="Merrill B.D."/>
            <person name="Crook M.B."/>
            <person name="Griffitts J.S."/>
            <person name="Burnett S.H."/>
            <person name="Grose J.H."/>
            <person name="Breakwell D.P."/>
        </authorList>
    </citation>
    <scope>NUCLEOTIDE SEQUENCE [LARGE SCALE GENOMIC DNA]</scope>
</reference>
<organism evidence="1 2">
    <name type="scientific">Sinorhizobium phage phiM7</name>
    <dbReference type="NCBI Taxonomy" id="1647403"/>
    <lineage>
        <taxon>Viruses</taxon>
        <taxon>Duplodnaviria</taxon>
        <taxon>Heunggongvirae</taxon>
        <taxon>Uroviricota</taxon>
        <taxon>Caudoviricetes</taxon>
        <taxon>Emdodecavirus</taxon>
        <taxon>Emdodecavirus M7</taxon>
    </lineage>
</organism>
<name>A0A0F6SIM4_9CAUD</name>
<protein>
    <submittedName>
        <fullName evidence="1">Uncharacterized protein</fullName>
    </submittedName>
</protein>
<evidence type="ECO:0000313" key="1">
    <source>
        <dbReference type="EMBL" id="AKF12708.1"/>
    </source>
</evidence>
<sequence>MKMKPHVLTLGDFDGFEKYAEIASSPITRGAMFTRKVLGLRIMVSTGDVYYLVQVANRQTEYSNLAEAIDAYNEVE</sequence>
<gene>
    <name evidence="1" type="ORF">PHIM7_162</name>
</gene>
<keyword evidence="2" id="KW-1185">Reference proteome</keyword>
<dbReference type="EMBL" id="KR052480">
    <property type="protein sequence ID" value="AKF12708.1"/>
    <property type="molecule type" value="Genomic_DNA"/>
</dbReference>
<accession>A0A0F6SIM4</accession>
<dbReference type="Proteomes" id="UP000221947">
    <property type="component" value="Segment"/>
</dbReference>
<evidence type="ECO:0000313" key="2">
    <source>
        <dbReference type="Proteomes" id="UP000221947"/>
    </source>
</evidence>